<dbReference type="AlphaFoldDB" id="A0A7X5LJY5"/>
<comment type="caution">
    <text evidence="2">The sequence shown here is derived from an EMBL/GenBank/DDBJ whole genome shotgun (WGS) entry which is preliminary data.</text>
</comment>
<keyword evidence="1" id="KW-0472">Membrane</keyword>
<feature type="transmembrane region" description="Helical" evidence="1">
    <location>
        <begin position="25"/>
        <end position="50"/>
    </location>
</feature>
<keyword evidence="3" id="KW-1185">Reference proteome</keyword>
<evidence type="ECO:0000256" key="1">
    <source>
        <dbReference type="SAM" id="Phobius"/>
    </source>
</evidence>
<proteinExistence type="predicted"/>
<accession>A0A7X5LJY5</accession>
<keyword evidence="1" id="KW-0812">Transmembrane</keyword>
<reference evidence="2 3" key="1">
    <citation type="submission" date="2020-01" db="EMBL/GenBank/DDBJ databases">
        <authorList>
            <person name="Chen J."/>
            <person name="Zhu S."/>
            <person name="Yang J."/>
        </authorList>
    </citation>
    <scope>NUCLEOTIDE SEQUENCE [LARGE SCALE GENOMIC DNA]</scope>
    <source>
        <strain evidence="2 3">345S023</strain>
    </source>
</reference>
<dbReference type="Proteomes" id="UP000470213">
    <property type="component" value="Unassembled WGS sequence"/>
</dbReference>
<protein>
    <recommendedName>
        <fullName evidence="4">DUF4870 domain-containing protein</fullName>
    </recommendedName>
</protein>
<dbReference type="EMBL" id="JAAAWN010000005">
    <property type="protein sequence ID" value="NDV90688.1"/>
    <property type="molecule type" value="Genomic_DNA"/>
</dbReference>
<organism evidence="2 3">
    <name type="scientific">Alteromonas profundi</name>
    <dbReference type="NCBI Taxonomy" id="2696062"/>
    <lineage>
        <taxon>Bacteria</taxon>
        <taxon>Pseudomonadati</taxon>
        <taxon>Pseudomonadota</taxon>
        <taxon>Gammaproteobacteria</taxon>
        <taxon>Alteromonadales</taxon>
        <taxon>Alteromonadaceae</taxon>
        <taxon>Alteromonas/Salinimonas group</taxon>
        <taxon>Alteromonas</taxon>
    </lineage>
</organism>
<evidence type="ECO:0000313" key="2">
    <source>
        <dbReference type="EMBL" id="NDV90688.1"/>
    </source>
</evidence>
<gene>
    <name evidence="2" type="ORF">GTH32_05680</name>
</gene>
<sequence>MSEIQQAATTQVLSPKDEAAKTNAIIAYALMVVGIFTGIFWIVGAIWAMVKKGEAQGTLFEDHYANITKTFWWGLGLSIIGFILAFVVVGYFLLLGVWIWSIFRIVKGLANVTSNKPYSV</sequence>
<dbReference type="RefSeq" id="WP_163084272.1">
    <property type="nucleotide sequence ID" value="NZ_JAAAWN010000005.1"/>
</dbReference>
<keyword evidence="1" id="KW-1133">Transmembrane helix</keyword>
<name>A0A7X5LJY5_9ALTE</name>
<evidence type="ECO:0000313" key="3">
    <source>
        <dbReference type="Proteomes" id="UP000470213"/>
    </source>
</evidence>
<evidence type="ECO:0008006" key="4">
    <source>
        <dbReference type="Google" id="ProtNLM"/>
    </source>
</evidence>
<feature type="transmembrane region" description="Helical" evidence="1">
    <location>
        <begin position="70"/>
        <end position="100"/>
    </location>
</feature>